<dbReference type="GO" id="GO:0008104">
    <property type="term" value="P:intracellular protein localization"/>
    <property type="evidence" value="ECO:0007669"/>
    <property type="project" value="TreeGrafter"/>
</dbReference>
<feature type="domain" description="BEACH-type PH" evidence="5">
    <location>
        <begin position="1294"/>
        <end position="1384"/>
    </location>
</feature>
<dbReference type="Gene3D" id="2.30.29.30">
    <property type="entry name" value="Pleckstrin-homology domain (PH domain)/Phosphotyrosine-binding domain (PTB)"/>
    <property type="match status" value="1"/>
</dbReference>
<dbReference type="Pfam" id="PF14844">
    <property type="entry name" value="PH_BEACH"/>
    <property type="match status" value="1"/>
</dbReference>
<sequence length="2066" mass="235346">FEKIKHGYVLKYISLQQFICLGSTGRMSHLSLESFMRFASLAEGSSDVDATCFWTFGHQDQSGFCIENPQMLKYSSLGLAFQLWLKVTPNDMIKHGRHLLYRLKTRTTSYLEAFLAKDGTIIIAVGNEKHYVTSLVVEKSLNDGQWHSIIIVHIAGRNLVSLDQIKVYIDGEEVHSATVRFPRGKQQGVSLWIGGMSDPANRTLDVFVGRNEGSSLFQGLGFSQNISAYWSLPATLRDFDPRNSSIRSVATGLEDYIWGPLMSFPGQLAAFAFFKEPLDSDQCRRLHISGPMFGGVYANPDASAADIKLKCCFAFSAYASNTDKLLELSKKVIIEISSGNRAQREENTDSVIFKSGGFLVLLKVLEDRLSKDVFPNLLSDNNKCIDTFDIAKFLDIVAKLLFRLKICRQEAKYLNFFEFLSVIAKQMKGDYLNDAYLDSIHRLGQVLKVDQDLHSSFVLNILCNFGIWKKATFDIQLRHLEYLTSTVKENRRFFRQRFGVQDFLDTIRLHLSSRKDPESVTLRIGLLRIVQYFLEKDSQFVEADSLLRYLYTCNSDHLICEALGMLCSALESKKCTDQLHLLLFEPKCAELLYAMVPNANDDVLNPIFSVISVLVKSSRVYPEDKERLFLKDYGFGGLLDFIKYSNLSEKTAELLADVLLSEEFSENKCQGFLSLCTSITTMQLELKLSVAKKMLDYLVSVPIAAKVFYGETDWAGCILRLLIKQGSGEIMPARCRTPFTPIPSAPTTPLLPPTPLPRKSTRSISGESFHENSIFGISERAGTPSISDDRSVDDSLDDIFSYGESDISAEEVKSMMLLENQNLRTPPDVLGSLSPCYMASKLTLNQRSVGAMENADEMKKVEEHVLLVTTSLGVIMSKGLEGLNSWKEAWKVLSSVDILTETNVFFEDAKRIKCQLIAIFGQSAVRWLRESQSPIKVLQVLKWLYSATELGTDQEGSLIILELAIQTMELVGFFKEDFLEMHAGITEIFHISLGLLVFYCASPILEVCSLSCARLLQFLNSRAINLDNQWLSYIMFEVGTVCTNIIQEGQEELYTFMLPLLKTLLKLSEASTFLPLFPQSIDSRWEKFYEQFKIFAKSNDWNRYLNDVVREPHDRFYAIYLSSLDLQLSKLSLDSNEEAAVAWHLHCRQTGESKLKFTSNILNPFEEERNKEIRRFQQSCLKNKHRQNKICKKWFLAKRKLTIPTDGENRRNKYWIQSEAETFCRNRPTMVVNENFTEHAYASKLRDESGYATAIRNDPLFQIPRNEKKDSYSEDLGEDYDIEEVNEINGDMVDYLGKIFKPVECQRVSLEGTVEGTLQVSDSAIVFKISNKYTLEIPIWMIREICPRRFCLQRTAIEIFLLENSNYFFNFKKGVNSQVYSQIKSLRPPNLISRFSFDTIHEKQLTQQWQRREISNFDYIMALNMVSGRTFNDLAQYPVFPWILKDYESHVLDLEDYSVYRDFARPIGAQTKKRREEIVKKYEAFEDPSGLVPKFHYGSHYSSPAVVAHYLVRIEPFTSIHIDLHGGKFDLADRQFFSLSGAWRSLVENPSDVKELIPELFTSPDVFRNYNKFDFGKVQCSSEVVNDVVLPKWASSPEDFIAKHREALESDYVSRNLHAWINLIFGNKVKGPQAEDAINVFYYSSYEDAVNLDLISDEKEKKSVEEMIRHFGQTPVQLFRFPHPVRQSIDEIKLSFNYSGVHRTPSIVCFPHARCNHTQKFTDASSQFVWTAFPYRFRPLLSAPSTNENLDFFCVSSKMNCTVYKMQRSAKTTLERITPTPKFGKEKNLQVYLHPKIKMSPDLFAVTPNGKHLLVGGSWDSTLHIFSVTKNKELQIEFCIPKHKEPITCISVDGIGLYCVTGSMDTTCIIWSISELTGLEPSRDSIPKCCHVLIGHKLGLKNVAISTELDSVVSSSMNSTVLVHSVKSGVYKWTLQPFIDIPLSINKIQIGEEGQVVFLFENKCSCFVIVSTTLHGNIINSLELERQPTALVVGRQHFLVADTVGNLEVRHIWKMSKVLSFAFPEPINCVSASPCWTHFVVSLRDGTFAIIEPDLRSKPVPTVIDI</sequence>
<dbReference type="Pfam" id="PF13385">
    <property type="entry name" value="Laminin_G_3"/>
    <property type="match status" value="1"/>
</dbReference>
<dbReference type="Pfam" id="PF15787">
    <property type="entry name" value="DUF4704"/>
    <property type="match status" value="1"/>
</dbReference>
<dbReference type="InterPro" id="IPR036372">
    <property type="entry name" value="BEACH_dom_sf"/>
</dbReference>
<dbReference type="InterPro" id="IPR015943">
    <property type="entry name" value="WD40/YVTN_repeat-like_dom_sf"/>
</dbReference>
<dbReference type="Pfam" id="PF20426">
    <property type="entry name" value="NBCH_WD40"/>
    <property type="match status" value="1"/>
</dbReference>
<accession>A0AA88HUW6</accession>
<feature type="domain" description="BEACH" evidence="4">
    <location>
        <begin position="1394"/>
        <end position="1686"/>
    </location>
</feature>
<dbReference type="Pfam" id="PF02138">
    <property type="entry name" value="Beach"/>
    <property type="match status" value="1"/>
</dbReference>
<evidence type="ECO:0000259" key="5">
    <source>
        <dbReference type="PROSITE" id="PS51783"/>
    </source>
</evidence>
<dbReference type="Pfam" id="PF16057">
    <property type="entry name" value="DUF4800"/>
    <property type="match status" value="1"/>
</dbReference>
<dbReference type="GO" id="GO:0005829">
    <property type="term" value="C:cytosol"/>
    <property type="evidence" value="ECO:0007669"/>
    <property type="project" value="TreeGrafter"/>
</dbReference>
<gene>
    <name evidence="6" type="ORF">QYM36_010211</name>
</gene>
<dbReference type="InterPro" id="IPR023362">
    <property type="entry name" value="PH-BEACH_dom"/>
</dbReference>
<dbReference type="SMART" id="SM00320">
    <property type="entry name" value="WD40"/>
    <property type="match status" value="4"/>
</dbReference>
<dbReference type="EMBL" id="JAVRJZ010000012">
    <property type="protein sequence ID" value="KAK2715548.1"/>
    <property type="molecule type" value="Genomic_DNA"/>
</dbReference>
<dbReference type="SUPFAM" id="SSF49899">
    <property type="entry name" value="Concanavalin A-like lectins/glucanases"/>
    <property type="match status" value="1"/>
</dbReference>
<dbReference type="InterPro" id="IPR050865">
    <property type="entry name" value="BEACH_Domain"/>
</dbReference>
<dbReference type="GO" id="GO:0016020">
    <property type="term" value="C:membrane"/>
    <property type="evidence" value="ECO:0007669"/>
    <property type="project" value="TreeGrafter"/>
</dbReference>
<keyword evidence="7" id="KW-1185">Reference proteome</keyword>
<dbReference type="PANTHER" id="PTHR13743:SF112">
    <property type="entry name" value="BEACH DOMAIN-CONTAINING PROTEIN"/>
    <property type="match status" value="1"/>
</dbReference>
<dbReference type="InterPro" id="IPR013320">
    <property type="entry name" value="ConA-like_dom_sf"/>
</dbReference>
<dbReference type="PANTHER" id="PTHR13743">
    <property type="entry name" value="BEIGE/BEACH-RELATED"/>
    <property type="match status" value="1"/>
</dbReference>
<dbReference type="InterPro" id="IPR001680">
    <property type="entry name" value="WD40_rpt"/>
</dbReference>
<dbReference type="InterPro" id="IPR031570">
    <property type="entry name" value="NBEA/BDCP_DUF4704"/>
</dbReference>
<keyword evidence="1" id="KW-0853">WD repeat</keyword>
<evidence type="ECO:0000313" key="7">
    <source>
        <dbReference type="Proteomes" id="UP001187531"/>
    </source>
</evidence>
<evidence type="ECO:0000256" key="3">
    <source>
        <dbReference type="SAM" id="MobiDB-lite"/>
    </source>
</evidence>
<keyword evidence="2" id="KW-0677">Repeat</keyword>
<dbReference type="Gene3D" id="2.60.120.200">
    <property type="match status" value="1"/>
</dbReference>
<dbReference type="SUPFAM" id="SSF50729">
    <property type="entry name" value="PH domain-like"/>
    <property type="match status" value="1"/>
</dbReference>
<evidence type="ECO:0000256" key="1">
    <source>
        <dbReference type="ARBA" id="ARBA00022574"/>
    </source>
</evidence>
<evidence type="ECO:0000256" key="2">
    <source>
        <dbReference type="ARBA" id="ARBA00022737"/>
    </source>
</evidence>
<feature type="non-terminal residue" evidence="6">
    <location>
        <position position="2066"/>
    </location>
</feature>
<feature type="compositionally biased region" description="Pro residues" evidence="3">
    <location>
        <begin position="742"/>
        <end position="756"/>
    </location>
</feature>
<dbReference type="PROSITE" id="PS50197">
    <property type="entry name" value="BEACH"/>
    <property type="match status" value="1"/>
</dbReference>
<dbReference type="InterPro" id="IPR046851">
    <property type="entry name" value="NBCH_WD40"/>
</dbReference>
<dbReference type="Gene3D" id="2.130.10.10">
    <property type="entry name" value="YVTN repeat-like/Quinoprotein amine dehydrogenase"/>
    <property type="match status" value="1"/>
</dbReference>
<name>A0AA88HUW6_ARTSF</name>
<reference evidence="6" key="1">
    <citation type="submission" date="2023-07" db="EMBL/GenBank/DDBJ databases">
        <title>Chromosome-level genome assembly of Artemia franciscana.</title>
        <authorList>
            <person name="Jo E."/>
        </authorList>
    </citation>
    <scope>NUCLEOTIDE SEQUENCE</scope>
    <source>
        <tissue evidence="6">Whole body</tissue>
    </source>
</reference>
<organism evidence="6 7">
    <name type="scientific">Artemia franciscana</name>
    <name type="common">Brine shrimp</name>
    <name type="synonym">Artemia sanfranciscana</name>
    <dbReference type="NCBI Taxonomy" id="6661"/>
    <lineage>
        <taxon>Eukaryota</taxon>
        <taxon>Metazoa</taxon>
        <taxon>Ecdysozoa</taxon>
        <taxon>Arthropoda</taxon>
        <taxon>Crustacea</taxon>
        <taxon>Branchiopoda</taxon>
        <taxon>Anostraca</taxon>
        <taxon>Artemiidae</taxon>
        <taxon>Artemia</taxon>
    </lineage>
</organism>
<dbReference type="Gene3D" id="1.10.1540.10">
    <property type="entry name" value="BEACH domain"/>
    <property type="match status" value="1"/>
</dbReference>
<protein>
    <submittedName>
        <fullName evidence="6">Uncharacterized protein</fullName>
    </submittedName>
</protein>
<dbReference type="PROSITE" id="PS51783">
    <property type="entry name" value="PH_BEACH"/>
    <property type="match status" value="1"/>
</dbReference>
<feature type="region of interest" description="Disordered" evidence="3">
    <location>
        <begin position="742"/>
        <end position="764"/>
    </location>
</feature>
<dbReference type="GO" id="GO:0019901">
    <property type="term" value="F:protein kinase binding"/>
    <property type="evidence" value="ECO:0007669"/>
    <property type="project" value="TreeGrafter"/>
</dbReference>
<dbReference type="CDD" id="cd06071">
    <property type="entry name" value="Beach"/>
    <property type="match status" value="1"/>
</dbReference>
<dbReference type="InterPro" id="IPR011993">
    <property type="entry name" value="PH-like_dom_sf"/>
</dbReference>
<dbReference type="InterPro" id="IPR000409">
    <property type="entry name" value="BEACH_dom"/>
</dbReference>
<proteinExistence type="predicted"/>
<evidence type="ECO:0000313" key="6">
    <source>
        <dbReference type="EMBL" id="KAK2715548.1"/>
    </source>
</evidence>
<dbReference type="SMART" id="SM01026">
    <property type="entry name" value="Beach"/>
    <property type="match status" value="1"/>
</dbReference>
<dbReference type="FunFam" id="1.10.1540.10:FF:000001">
    <property type="entry name" value="neurobeachin isoform X1"/>
    <property type="match status" value="1"/>
</dbReference>
<evidence type="ECO:0000259" key="4">
    <source>
        <dbReference type="PROSITE" id="PS50197"/>
    </source>
</evidence>
<dbReference type="SUPFAM" id="SSF81837">
    <property type="entry name" value="BEACH domain"/>
    <property type="match status" value="1"/>
</dbReference>
<dbReference type="SUPFAM" id="SSF50978">
    <property type="entry name" value="WD40 repeat-like"/>
    <property type="match status" value="1"/>
</dbReference>
<comment type="caution">
    <text evidence="6">The sequence shown here is derived from an EMBL/GenBank/DDBJ whole genome shotgun (WGS) entry which is preliminary data.</text>
</comment>
<dbReference type="InterPro" id="IPR036322">
    <property type="entry name" value="WD40_repeat_dom_sf"/>
</dbReference>
<dbReference type="Proteomes" id="UP001187531">
    <property type="component" value="Unassembled WGS sequence"/>
</dbReference>